<protein>
    <submittedName>
        <fullName evidence="1">Uncharacterized protein</fullName>
    </submittedName>
</protein>
<keyword evidence="2" id="KW-1185">Reference proteome</keyword>
<comment type="caution">
    <text evidence="1">The sequence shown here is derived from an EMBL/GenBank/DDBJ whole genome shotgun (WGS) entry which is preliminary data.</text>
</comment>
<evidence type="ECO:0000313" key="1">
    <source>
        <dbReference type="EMBL" id="KAI4308602.1"/>
    </source>
</evidence>
<dbReference type="EMBL" id="CM039437">
    <property type="protein sequence ID" value="KAI4308602.1"/>
    <property type="molecule type" value="Genomic_DNA"/>
</dbReference>
<sequence>MTTLILSPLFKLLVSLHLLCYSGYSFAYEGEETTVQDSSMQPSCIPPYKGYESTCIYPRCKYLSGYGDGTRIEGYYSQDRLALTSSDVIDNFVFGCSENNTGLFNEFEEDGIIGLAQHPLSIVYQTAKKHHKIFSYCLPSKTEVGFLRFGVNGKRLPIPSSLFAKAGAIIDSGTTTSRLPPEIYKPFRDRYRKAMSKYKFVDPKYVDSDYDIFDTCHSLGHQKAFKIPRISFLFSGGVSVDIPVSSITYNSTIACFAFSGKPFTGVAFNIIWGEYQQRTLEVEYDLGKGRLGFGYGACK</sequence>
<proteinExistence type="predicted"/>
<gene>
    <name evidence="1" type="ORF">L6164_031658</name>
</gene>
<organism evidence="1 2">
    <name type="scientific">Bauhinia variegata</name>
    <name type="common">Purple orchid tree</name>
    <name type="synonym">Phanera variegata</name>
    <dbReference type="NCBI Taxonomy" id="167791"/>
    <lineage>
        <taxon>Eukaryota</taxon>
        <taxon>Viridiplantae</taxon>
        <taxon>Streptophyta</taxon>
        <taxon>Embryophyta</taxon>
        <taxon>Tracheophyta</taxon>
        <taxon>Spermatophyta</taxon>
        <taxon>Magnoliopsida</taxon>
        <taxon>eudicotyledons</taxon>
        <taxon>Gunneridae</taxon>
        <taxon>Pentapetalae</taxon>
        <taxon>rosids</taxon>
        <taxon>fabids</taxon>
        <taxon>Fabales</taxon>
        <taxon>Fabaceae</taxon>
        <taxon>Cercidoideae</taxon>
        <taxon>Cercideae</taxon>
        <taxon>Bauhiniinae</taxon>
        <taxon>Bauhinia</taxon>
    </lineage>
</organism>
<evidence type="ECO:0000313" key="2">
    <source>
        <dbReference type="Proteomes" id="UP000828941"/>
    </source>
</evidence>
<dbReference type="Proteomes" id="UP000828941">
    <property type="component" value="Chromosome 12"/>
</dbReference>
<name>A0ACB9LGH0_BAUVA</name>
<accession>A0ACB9LGH0</accession>
<reference evidence="1 2" key="1">
    <citation type="journal article" date="2022" name="DNA Res.">
        <title>Chromosomal-level genome assembly of the orchid tree Bauhinia variegata (Leguminosae; Cercidoideae) supports the allotetraploid origin hypothesis of Bauhinia.</title>
        <authorList>
            <person name="Zhong Y."/>
            <person name="Chen Y."/>
            <person name="Zheng D."/>
            <person name="Pang J."/>
            <person name="Liu Y."/>
            <person name="Luo S."/>
            <person name="Meng S."/>
            <person name="Qian L."/>
            <person name="Wei D."/>
            <person name="Dai S."/>
            <person name="Zhou R."/>
        </authorList>
    </citation>
    <scope>NUCLEOTIDE SEQUENCE [LARGE SCALE GENOMIC DNA]</scope>
    <source>
        <strain evidence="1">BV-YZ2020</strain>
    </source>
</reference>